<dbReference type="EMBL" id="OC013153">
    <property type="protein sequence ID" value="CAD7268394.1"/>
    <property type="molecule type" value="Genomic_DNA"/>
</dbReference>
<organism evidence="1">
    <name type="scientific">Timema shepardi</name>
    <name type="common">Walking stick</name>
    <dbReference type="NCBI Taxonomy" id="629360"/>
    <lineage>
        <taxon>Eukaryota</taxon>
        <taxon>Metazoa</taxon>
        <taxon>Ecdysozoa</taxon>
        <taxon>Arthropoda</taxon>
        <taxon>Hexapoda</taxon>
        <taxon>Insecta</taxon>
        <taxon>Pterygota</taxon>
        <taxon>Neoptera</taxon>
        <taxon>Polyneoptera</taxon>
        <taxon>Phasmatodea</taxon>
        <taxon>Timematodea</taxon>
        <taxon>Timematoidea</taxon>
        <taxon>Timematidae</taxon>
        <taxon>Timema</taxon>
    </lineage>
</organism>
<name>A0A7R9G7J9_TIMSH</name>
<reference evidence="1" key="1">
    <citation type="submission" date="2020-11" db="EMBL/GenBank/DDBJ databases">
        <authorList>
            <person name="Tran Van P."/>
        </authorList>
    </citation>
    <scope>NUCLEOTIDE SEQUENCE</scope>
</reference>
<sequence>MTCKQEHNVRALLVKVHQGVKHLYSSPVASLVLTDSSQLTSDSSSRDDLDSLDSVDRQEIVWVVVKGSLEIPQ</sequence>
<evidence type="ECO:0000313" key="1">
    <source>
        <dbReference type="EMBL" id="CAD7268394.1"/>
    </source>
</evidence>
<dbReference type="AlphaFoldDB" id="A0A7R9G7J9"/>
<accession>A0A7R9G7J9</accession>
<gene>
    <name evidence="1" type="ORF">TSIB3V08_LOCUS12396</name>
</gene>
<proteinExistence type="predicted"/>
<protein>
    <submittedName>
        <fullName evidence="1">Uncharacterized protein</fullName>
    </submittedName>
</protein>